<evidence type="ECO:0000313" key="1">
    <source>
        <dbReference type="EMBL" id="KGE14251.1"/>
    </source>
</evidence>
<gene>
    <name evidence="1" type="ORF">DI53_2081</name>
</gene>
<proteinExistence type="predicted"/>
<protein>
    <submittedName>
        <fullName evidence="1">Uncharacterized protein</fullName>
    </submittedName>
</protein>
<organism evidence="1 2">
    <name type="scientific">Sphingobacterium deserti</name>
    <dbReference type="NCBI Taxonomy" id="1229276"/>
    <lineage>
        <taxon>Bacteria</taxon>
        <taxon>Pseudomonadati</taxon>
        <taxon>Bacteroidota</taxon>
        <taxon>Sphingobacteriia</taxon>
        <taxon>Sphingobacteriales</taxon>
        <taxon>Sphingobacteriaceae</taxon>
        <taxon>Sphingobacterium</taxon>
    </lineage>
</organism>
<dbReference type="Proteomes" id="UP000031802">
    <property type="component" value="Unassembled WGS sequence"/>
</dbReference>
<accession>A0A0B8T111</accession>
<keyword evidence="2" id="KW-1185">Reference proteome</keyword>
<dbReference type="OrthoDB" id="707959at2"/>
<reference evidence="1 2" key="2">
    <citation type="journal article" date="2015" name="PLoS ONE">
        <title>Whole-Genome Optical Mapping and Finished Genome Sequence of Sphingobacterium deserti sp. nov., a New Species Isolated from the Western Desert of China.</title>
        <authorList>
            <person name="Teng C."/>
            <person name="Zhou Z."/>
            <person name="Molnar I."/>
            <person name="Li X."/>
            <person name="Tang R."/>
            <person name="Chen M."/>
            <person name="Wang L."/>
            <person name="Su S."/>
            <person name="Zhang W."/>
            <person name="Lin M."/>
        </authorList>
    </citation>
    <scope>NUCLEOTIDE SEQUENCE [LARGE SCALE GENOMIC DNA]</scope>
    <source>
        <strain evidence="2">ACCC05744</strain>
    </source>
</reference>
<dbReference type="EMBL" id="JJMU01000029">
    <property type="protein sequence ID" value="KGE14251.1"/>
    <property type="molecule type" value="Genomic_DNA"/>
</dbReference>
<dbReference type="STRING" id="1229276.DI53_2081"/>
<comment type="caution">
    <text evidence="1">The sequence shown here is derived from an EMBL/GenBank/DDBJ whole genome shotgun (WGS) entry which is preliminary data.</text>
</comment>
<dbReference type="AlphaFoldDB" id="A0A0B8T111"/>
<sequence>MNKIQSIINDYFDFDFFWRQDSQRKQLIENLAKDFQKKHPNAIVNIIHQVKAAYPALTIKRYTYFIEDDRCLTFEIQFPNQDNVVGAISIFGYFLAWNSMPGKSGFDKYIYENDNAILNQLFQTIVNPEFGNMLEWVSKDMISEEIEIFNHDKILGVGDNSPIYVANLLTRFH</sequence>
<reference evidence="2" key="1">
    <citation type="submission" date="2014-04" db="EMBL/GenBank/DDBJ databases">
        <title>Whole-Genome optical mapping and complete genome sequence of Sphingobacterium deserti sp. nov., a new spaces isolated from desert in the west of China.</title>
        <authorList>
            <person name="Teng C."/>
            <person name="Zhou Z."/>
            <person name="Li X."/>
            <person name="Chen M."/>
            <person name="Lin M."/>
            <person name="Wang L."/>
            <person name="Su S."/>
            <person name="Zhang C."/>
            <person name="Zhang W."/>
        </authorList>
    </citation>
    <scope>NUCLEOTIDE SEQUENCE [LARGE SCALE GENOMIC DNA]</scope>
    <source>
        <strain evidence="2">ACCC05744</strain>
    </source>
</reference>
<dbReference type="RefSeq" id="WP_037498532.1">
    <property type="nucleotide sequence ID" value="NZ_JJMU01000029.1"/>
</dbReference>
<evidence type="ECO:0000313" key="2">
    <source>
        <dbReference type="Proteomes" id="UP000031802"/>
    </source>
</evidence>
<name>A0A0B8T111_9SPHI</name>
<dbReference type="PATRIC" id="fig|1229276.3.peg.2142"/>